<keyword evidence="2" id="KW-0812">Transmembrane</keyword>
<reference evidence="3 4" key="1">
    <citation type="submission" date="2024-10" db="EMBL/GenBank/DDBJ databases">
        <title>The Natural Products Discovery Center: Release of the First 8490 Sequenced Strains for Exploring Actinobacteria Biosynthetic Diversity.</title>
        <authorList>
            <person name="Kalkreuter E."/>
            <person name="Kautsar S.A."/>
            <person name="Yang D."/>
            <person name="Bader C.D."/>
            <person name="Teijaro C.N."/>
            <person name="Fluegel L."/>
            <person name="Davis C.M."/>
            <person name="Simpson J.R."/>
            <person name="Lauterbach L."/>
            <person name="Steele A.D."/>
            <person name="Gui C."/>
            <person name="Meng S."/>
            <person name="Li G."/>
            <person name="Viehrig K."/>
            <person name="Ye F."/>
            <person name="Su P."/>
            <person name="Kiefer A.F."/>
            <person name="Nichols A."/>
            <person name="Cepeda A.J."/>
            <person name="Yan W."/>
            <person name="Fan B."/>
            <person name="Jiang Y."/>
            <person name="Adhikari A."/>
            <person name="Zheng C.-J."/>
            <person name="Schuster L."/>
            <person name="Cowan T.M."/>
            <person name="Smanski M.J."/>
            <person name="Chevrette M.G."/>
            <person name="De Carvalho L.P.S."/>
            <person name="Shen B."/>
        </authorList>
    </citation>
    <scope>NUCLEOTIDE SEQUENCE [LARGE SCALE GENOMIC DNA]</scope>
    <source>
        <strain evidence="3 4">NPDC017990</strain>
    </source>
</reference>
<feature type="region of interest" description="Disordered" evidence="1">
    <location>
        <begin position="197"/>
        <end position="222"/>
    </location>
</feature>
<keyword evidence="4" id="KW-1185">Reference proteome</keyword>
<evidence type="ECO:0000313" key="4">
    <source>
        <dbReference type="Proteomes" id="UP001610818"/>
    </source>
</evidence>
<feature type="transmembrane region" description="Helical" evidence="2">
    <location>
        <begin position="173"/>
        <end position="194"/>
    </location>
</feature>
<evidence type="ECO:0000313" key="3">
    <source>
        <dbReference type="EMBL" id="MFH8547902.1"/>
    </source>
</evidence>
<evidence type="ECO:0000256" key="1">
    <source>
        <dbReference type="SAM" id="MobiDB-lite"/>
    </source>
</evidence>
<gene>
    <name evidence="3" type="ORF">ACH4F9_23110</name>
</gene>
<accession>A0ABW7QSC9</accession>
<dbReference type="RefSeq" id="WP_397714258.1">
    <property type="nucleotide sequence ID" value="NZ_JBIRGN010000004.1"/>
</dbReference>
<keyword evidence="2" id="KW-0472">Membrane</keyword>
<feature type="transmembrane region" description="Helical" evidence="2">
    <location>
        <begin position="29"/>
        <end position="48"/>
    </location>
</feature>
<proteinExistence type="predicted"/>
<protein>
    <submittedName>
        <fullName evidence="3">Lipopolysaccharide biosynthesis protein</fullName>
    </submittedName>
</protein>
<comment type="caution">
    <text evidence="3">The sequence shown here is derived from an EMBL/GenBank/DDBJ whole genome shotgun (WGS) entry which is preliminary data.</text>
</comment>
<dbReference type="EMBL" id="JBIRGQ010000004">
    <property type="protein sequence ID" value="MFH8547902.1"/>
    <property type="molecule type" value="Genomic_DNA"/>
</dbReference>
<sequence>MTETLSRRLRPSGLPAPVLARVKRLPVRWILPAGAAVGALAGGLYGAVQTPEYTATSYVIAVPQKDADPTAALGFATAYGRVATQLAVLGDAQVESGVSPQTLRESVRAATSPDAPMISISASAAEPGKAADIANAVSRSLTSNANHTKESTQVRLLQLSRAVKPAEPASASAGMTSLVGACAGGLLGGLALLVRPRRGEGDDTAPATVPGPAQSADVGRER</sequence>
<dbReference type="Proteomes" id="UP001610818">
    <property type="component" value="Unassembled WGS sequence"/>
</dbReference>
<name>A0ABW7QSC9_9ACTN</name>
<keyword evidence="2" id="KW-1133">Transmembrane helix</keyword>
<organism evidence="3 4">
    <name type="scientific">Streptomyces longisporoflavus</name>
    <dbReference type="NCBI Taxonomy" id="28044"/>
    <lineage>
        <taxon>Bacteria</taxon>
        <taxon>Bacillati</taxon>
        <taxon>Actinomycetota</taxon>
        <taxon>Actinomycetes</taxon>
        <taxon>Kitasatosporales</taxon>
        <taxon>Streptomycetaceae</taxon>
        <taxon>Streptomyces</taxon>
    </lineage>
</organism>
<evidence type="ECO:0000256" key="2">
    <source>
        <dbReference type="SAM" id="Phobius"/>
    </source>
</evidence>